<proteinExistence type="predicted"/>
<reference evidence="2 3" key="1">
    <citation type="submission" date="2014-06" db="EMBL/GenBank/DDBJ databases">
        <title>Draft genome sequence of Bacillus gaemokensis JCM 15801 (MCCC 1A00707).</title>
        <authorList>
            <person name="Lai Q."/>
            <person name="Liu Y."/>
            <person name="Shao Z."/>
        </authorList>
    </citation>
    <scope>NUCLEOTIDE SEQUENCE [LARGE SCALE GENOMIC DNA]</scope>
    <source>
        <strain evidence="2 3">JCM 15801</strain>
    </source>
</reference>
<organism evidence="2 3">
    <name type="scientific">Bacillus gaemokensis</name>
    <dbReference type="NCBI Taxonomy" id="574375"/>
    <lineage>
        <taxon>Bacteria</taxon>
        <taxon>Bacillati</taxon>
        <taxon>Bacillota</taxon>
        <taxon>Bacilli</taxon>
        <taxon>Bacillales</taxon>
        <taxon>Bacillaceae</taxon>
        <taxon>Bacillus</taxon>
        <taxon>Bacillus cereus group</taxon>
    </lineage>
</organism>
<dbReference type="STRING" id="574375.AZF08_26355"/>
<dbReference type="OrthoDB" id="1922752at2"/>
<dbReference type="CDD" id="cd24023">
    <property type="entry name" value="ASKHA_NBD_ParM_Alp7A-like"/>
    <property type="match status" value="1"/>
</dbReference>
<dbReference type="Gene3D" id="3.30.420.40">
    <property type="match status" value="1"/>
</dbReference>
<evidence type="ECO:0000259" key="1">
    <source>
        <dbReference type="Pfam" id="PF22128"/>
    </source>
</evidence>
<dbReference type="EMBL" id="JOTM01000039">
    <property type="protein sequence ID" value="KEK22163.1"/>
    <property type="molecule type" value="Genomic_DNA"/>
</dbReference>
<comment type="caution">
    <text evidence="2">The sequence shown here is derived from an EMBL/GenBank/DDBJ whole genome shotgun (WGS) entry which is preliminary data.</text>
</comment>
<dbReference type="Proteomes" id="UP000027778">
    <property type="component" value="Unassembled WGS sequence"/>
</dbReference>
<dbReference type="AlphaFoldDB" id="A0A073KIJ9"/>
<dbReference type="eggNOG" id="ENOG502Z86W">
    <property type="taxonomic scope" value="Bacteria"/>
</dbReference>
<feature type="domain" description="Alp7A-like C-terminal" evidence="1">
    <location>
        <begin position="211"/>
        <end position="366"/>
    </location>
</feature>
<name>A0A073KIJ9_9BACI</name>
<dbReference type="Pfam" id="PF22128">
    <property type="entry name" value="Alp7A_like_C"/>
    <property type="match status" value="1"/>
</dbReference>
<protein>
    <submittedName>
        <fullName evidence="2">Membrane protein</fullName>
    </submittedName>
</protein>
<sequence length="388" mass="44082">MKISMVNKDSGNSLDMNLIDGFYLEIPTNVVEISKDEADSHFVAAIGNPKDLDSRLLISTTIPGEEKERYFLVGEEAAKHALANNHVNKLHDKITSHIPYVMFLAAVSYYHAINEERESDDNTVEIEYFQTMLPIWLLKRTAKFSEAQTAMSERFIGEHIVSVHTPGLERTLNIDVKKAACRIEGEIARLGIKKNFELEDREEARQFDNNDTVLVDIGGGTIDLVLSPTGLKAPKNRDSMQSIDKLAYLSHIEKLRKEKFIEYFDDLRSFEIFIVQNYQKPKMELIDGNSGKRTDLTDKIKSSLKEFANILILKIQDVMPAPADKVYKYIYFGGVAPILEDSIREVIEEMYGAEIAQANHIFLPDSRKLNLYGLEVKSRGEMLQKASK</sequence>
<evidence type="ECO:0000313" key="3">
    <source>
        <dbReference type="Proteomes" id="UP000027778"/>
    </source>
</evidence>
<evidence type="ECO:0000313" key="2">
    <source>
        <dbReference type="EMBL" id="KEK22163.1"/>
    </source>
</evidence>
<accession>A0A073KIJ9</accession>
<dbReference type="RefSeq" id="WP_033678073.1">
    <property type="nucleotide sequence ID" value="NZ_JOTM01000039.1"/>
</dbReference>
<keyword evidence="3" id="KW-1185">Reference proteome</keyword>
<dbReference type="InterPro" id="IPR054368">
    <property type="entry name" value="Alp7A-like_C"/>
</dbReference>
<gene>
    <name evidence="2" type="ORF">BAGA_21040</name>
</gene>